<dbReference type="SFLD" id="SFLDF00342">
    <property type="entry name" value="cyclic_dehypoxanthine_futalosi"/>
    <property type="match status" value="1"/>
</dbReference>
<dbReference type="PANTHER" id="PTHR43076">
    <property type="entry name" value="FO SYNTHASE (COFH)"/>
    <property type="match status" value="1"/>
</dbReference>
<protein>
    <recommendedName>
        <fullName evidence="7">Cyclic dehypoxanthine futalosine synthase</fullName>
        <shortName evidence="7">Cyclic DHFL synthase</shortName>
        <ecNumber evidence="7">1.21.98.1</ecNumber>
    </recommendedName>
    <alternativeName>
        <fullName evidence="7">Dehypoxanthine futalosine cyclase</fullName>
        <shortName evidence="7">DHFL cyclase</shortName>
    </alternativeName>
    <alternativeName>
        <fullName evidence="7">Menaquinone biosynthetic enzyme MqnC</fullName>
    </alternativeName>
</protein>
<evidence type="ECO:0000256" key="3">
    <source>
        <dbReference type="ARBA" id="ARBA00022691"/>
    </source>
</evidence>
<dbReference type="GO" id="GO:0044689">
    <property type="term" value="F:7,8-didemethyl-8-hydroxy-5-deazariboflavin synthase activity"/>
    <property type="evidence" value="ECO:0007669"/>
    <property type="project" value="TreeGrafter"/>
</dbReference>
<dbReference type="SUPFAM" id="SSF102114">
    <property type="entry name" value="Radical SAM enzymes"/>
    <property type="match status" value="1"/>
</dbReference>
<dbReference type="Gene3D" id="3.20.20.70">
    <property type="entry name" value="Aldolase class I"/>
    <property type="match status" value="1"/>
</dbReference>
<dbReference type="CDD" id="cd01335">
    <property type="entry name" value="Radical_SAM"/>
    <property type="match status" value="1"/>
</dbReference>
<proteinExistence type="inferred from homology"/>
<dbReference type="InterPro" id="IPR020050">
    <property type="entry name" value="FO_synthase_su2"/>
</dbReference>
<dbReference type="SFLD" id="SFLDG01389">
    <property type="entry name" value="menaquinone_synthsis_involved"/>
    <property type="match status" value="1"/>
</dbReference>
<dbReference type="NCBIfam" id="TIGR00423">
    <property type="entry name" value="CofH family radical SAM protein"/>
    <property type="match status" value="1"/>
</dbReference>
<dbReference type="NCBIfam" id="TIGR03551">
    <property type="entry name" value="F420_cofH"/>
    <property type="match status" value="1"/>
</dbReference>
<dbReference type="HOGENOM" id="CLU_040406_1_0_9"/>
<comment type="catalytic activity">
    <reaction evidence="7">
        <text>dehypoxanthine futalosine + S-adenosyl-L-methionine = cyclic dehypoxanthinylfutalosinate + 5'-deoxyadenosine + L-methionine + H(+)</text>
        <dbReference type="Rhea" id="RHEA:33083"/>
        <dbReference type="ChEBI" id="CHEBI:15378"/>
        <dbReference type="ChEBI" id="CHEBI:17319"/>
        <dbReference type="ChEBI" id="CHEBI:57844"/>
        <dbReference type="ChEBI" id="CHEBI:58864"/>
        <dbReference type="ChEBI" id="CHEBI:59789"/>
        <dbReference type="ChEBI" id="CHEBI:64270"/>
        <dbReference type="EC" id="1.21.98.1"/>
    </reaction>
</comment>
<feature type="binding site" evidence="9">
    <location>
        <position position="291"/>
    </location>
    <ligand>
        <name>(3R)-3-methyl-D-ornithine</name>
        <dbReference type="ChEBI" id="CHEBI:64642"/>
    </ligand>
</feature>
<dbReference type="HAMAP" id="MF_00992">
    <property type="entry name" value="MqnC"/>
    <property type="match status" value="1"/>
</dbReference>
<dbReference type="STRING" id="574087.Acear_0509"/>
<evidence type="ECO:0000256" key="6">
    <source>
        <dbReference type="ARBA" id="ARBA00023014"/>
    </source>
</evidence>
<dbReference type="EMBL" id="CP002105">
    <property type="protein sequence ID" value="ADL12055.1"/>
    <property type="molecule type" value="Genomic_DNA"/>
</dbReference>
<dbReference type="InterPro" id="IPR058240">
    <property type="entry name" value="rSAM_sf"/>
</dbReference>
<dbReference type="InterPro" id="IPR034405">
    <property type="entry name" value="F420"/>
</dbReference>
<keyword evidence="4 7" id="KW-0479">Metal-binding</keyword>
<sequence>MAEVKDILAKAQQDKRLTLAEGVKLLASDKLLAIGKAADRVRRRLHSENKVTFAIDRNINYTNVCEAGCKFCAFYQQLNDSEAYLLEHDEIFRKIEETIELGGTQILMQGGLHPKLDIDYYLELFRAIKERFKIHLHSLSPPEIAYIAQQSNLTLKETLTRLQQAGLDSLPGGGAEMLVDRVREEISPNKVTSDEWLEVMQTAHEIGMRSTATMMFGSIETLADRIEHLIKIRKLQDKTGGFTAFIPWAFQPTNTALEDHPKVSKVTGSEYLKMVAVARIVLDNVDNIQASWVTQGAKVAQVSLEFGVNDFGSTMIEENVVKAAGASYRVPLEKIVELIKDTGRRPVQRNTLYQELKGY</sequence>
<evidence type="ECO:0000256" key="1">
    <source>
        <dbReference type="ARBA" id="ARBA00022485"/>
    </source>
</evidence>
<feature type="binding site" evidence="7 8">
    <location>
        <position position="65"/>
    </location>
    <ligand>
        <name>[4Fe-4S] cluster</name>
        <dbReference type="ChEBI" id="CHEBI:49883"/>
        <note>4Fe-4S-S-AdoMet</note>
    </ligand>
</feature>
<accession>D9QUZ6</accession>
<feature type="binding site" evidence="7 8">
    <location>
        <position position="69"/>
    </location>
    <ligand>
        <name>[4Fe-4S] cluster</name>
        <dbReference type="ChEBI" id="CHEBI:49883"/>
        <note>4Fe-4S-S-AdoMet</note>
    </ligand>
</feature>
<feature type="binding site" evidence="9">
    <location>
        <position position="71"/>
    </location>
    <ligand>
        <name>S-adenosyl-L-methionine</name>
        <dbReference type="ChEBI" id="CHEBI:59789"/>
    </ligand>
</feature>
<dbReference type="GO" id="GO:0005506">
    <property type="term" value="F:iron ion binding"/>
    <property type="evidence" value="ECO:0007669"/>
    <property type="project" value="UniProtKB-UniRule"/>
</dbReference>
<keyword evidence="7" id="KW-0560">Oxidoreductase</keyword>
<feature type="binding site" evidence="9">
    <location>
        <position position="140"/>
    </location>
    <ligand>
        <name>(3R)-3-methyl-D-ornithine</name>
        <dbReference type="ChEBI" id="CHEBI:64642"/>
    </ligand>
</feature>
<comment type="similarity">
    <text evidence="7">Belongs to the radical SAM superfamily. MqnC family.</text>
</comment>
<feature type="domain" description="Radical SAM core" evidence="10">
    <location>
        <begin position="51"/>
        <end position="286"/>
    </location>
</feature>
<dbReference type="SFLD" id="SFLDF00343">
    <property type="entry name" value="aminofutalosine_synthase_(mqnE"/>
    <property type="match status" value="1"/>
</dbReference>
<reference evidence="11 12" key="1">
    <citation type="journal article" date="2010" name="Stand. Genomic Sci.">
        <title>Complete genome sequence of Acetohalobium arabaticum type strain (Z-7288).</title>
        <authorList>
            <person name="Sikorski J."/>
            <person name="Lapidus A."/>
            <person name="Chertkov O."/>
            <person name="Lucas S."/>
            <person name="Copeland A."/>
            <person name="Glavina Del Rio T."/>
            <person name="Nolan M."/>
            <person name="Tice H."/>
            <person name="Cheng J.F."/>
            <person name="Han C."/>
            <person name="Brambilla E."/>
            <person name="Pitluck S."/>
            <person name="Liolios K."/>
            <person name="Ivanova N."/>
            <person name="Mavromatis K."/>
            <person name="Mikhailova N."/>
            <person name="Pati A."/>
            <person name="Bruce D."/>
            <person name="Detter C."/>
            <person name="Tapia R."/>
            <person name="Goodwin L."/>
            <person name="Chen A."/>
            <person name="Palaniappan K."/>
            <person name="Land M."/>
            <person name="Hauser L."/>
            <person name="Chang Y.J."/>
            <person name="Jeffries C.D."/>
            <person name="Rohde M."/>
            <person name="Goker M."/>
            <person name="Spring S."/>
            <person name="Woyke T."/>
            <person name="Bristow J."/>
            <person name="Eisen J.A."/>
            <person name="Markowitz V."/>
            <person name="Hugenholtz P."/>
            <person name="Kyrpides N.C."/>
            <person name="Klenk H.P."/>
        </authorList>
    </citation>
    <scope>NUCLEOTIDE SEQUENCE [LARGE SCALE GENOMIC DNA]</scope>
    <source>
        <strain evidence="12">ATCC 49924 / DSM 5501 / Z-7288</strain>
    </source>
</reference>
<keyword evidence="7" id="KW-0474">Menaquinone biosynthesis</keyword>
<keyword evidence="12" id="KW-1185">Reference proteome</keyword>
<dbReference type="PIRSF" id="PIRSF004762">
    <property type="entry name" value="CHP00423"/>
    <property type="match status" value="1"/>
</dbReference>
<dbReference type="InterPro" id="IPR013785">
    <property type="entry name" value="Aldolase_TIM"/>
</dbReference>
<dbReference type="InterPro" id="IPR019940">
    <property type="entry name" value="CofH_family"/>
</dbReference>
<dbReference type="GO" id="GO:0051539">
    <property type="term" value="F:4 iron, 4 sulfur cluster binding"/>
    <property type="evidence" value="ECO:0007669"/>
    <property type="project" value="UniProtKB-KW"/>
</dbReference>
<dbReference type="NCBIfam" id="TIGR03699">
    <property type="entry name" value="menaquin_MqnC"/>
    <property type="match status" value="1"/>
</dbReference>
<dbReference type="InterPro" id="IPR007197">
    <property type="entry name" value="rSAM"/>
</dbReference>
<dbReference type="PROSITE" id="PS51918">
    <property type="entry name" value="RADICAL_SAM"/>
    <property type="match status" value="1"/>
</dbReference>
<gene>
    <name evidence="7" type="primary">mqnC</name>
    <name evidence="11" type="ordered locus">Acear_0509</name>
</gene>
<dbReference type="Proteomes" id="UP000001661">
    <property type="component" value="Chromosome"/>
</dbReference>
<dbReference type="PANTHER" id="PTHR43076:SF1">
    <property type="entry name" value="LIPOYL SYNTHASE 2"/>
    <property type="match status" value="1"/>
</dbReference>
<dbReference type="eggNOG" id="COG1060">
    <property type="taxonomic scope" value="Bacteria"/>
</dbReference>
<evidence type="ECO:0000256" key="7">
    <source>
        <dbReference type="HAMAP-Rule" id="MF_00992"/>
    </source>
</evidence>
<comment type="function">
    <text evidence="7">Radical SAM enzyme that catalyzes the cyclization of dehypoxanthine futalosine (DHFL) into cyclic dehypoxanthine futalosine (CDHFL), a step in the biosynthesis of menaquinone (MK, vitamin K2).</text>
</comment>
<feature type="binding site" evidence="9">
    <location>
        <position position="313"/>
    </location>
    <ligand>
        <name>(3R)-3-methyl-D-ornithine</name>
        <dbReference type="ChEBI" id="CHEBI:64642"/>
    </ligand>
</feature>
<dbReference type="SFLD" id="SFLDG01388">
    <property type="entry name" value="7_8-didemethyl-8-hydroxy-5-dea"/>
    <property type="match status" value="1"/>
</dbReference>
<organism evidence="11 12">
    <name type="scientific">Acetohalobium arabaticum (strain ATCC 49924 / DSM 5501 / Z-7288)</name>
    <dbReference type="NCBI Taxonomy" id="574087"/>
    <lineage>
        <taxon>Bacteria</taxon>
        <taxon>Bacillati</taxon>
        <taxon>Bacillota</taxon>
        <taxon>Clostridia</taxon>
        <taxon>Halanaerobiales</taxon>
        <taxon>Halobacteroidaceae</taxon>
        <taxon>Acetohalobium</taxon>
    </lineage>
</organism>
<evidence type="ECO:0000313" key="12">
    <source>
        <dbReference type="Proteomes" id="UP000001661"/>
    </source>
</evidence>
<keyword evidence="6 7" id="KW-0411">Iron-sulfur</keyword>
<keyword evidence="1 7" id="KW-0004">4Fe-4S</keyword>
<dbReference type="InterPro" id="IPR022431">
    <property type="entry name" value="Cyclic_DHFL_synthase_mqnC"/>
</dbReference>
<evidence type="ECO:0000256" key="9">
    <source>
        <dbReference type="PIRSR" id="PIRSR004762-2"/>
    </source>
</evidence>
<dbReference type="KEGG" id="aar:Acear_0509"/>
<keyword evidence="3 7" id="KW-0949">S-adenosyl-L-methionine</keyword>
<evidence type="ECO:0000256" key="5">
    <source>
        <dbReference type="ARBA" id="ARBA00023004"/>
    </source>
</evidence>
<feature type="binding site" evidence="9">
    <location>
        <position position="176"/>
    </location>
    <ligand>
        <name>S-adenosyl-L-methionine</name>
        <dbReference type="ChEBI" id="CHEBI:59789"/>
    </ligand>
</feature>
<dbReference type="Pfam" id="PF19288">
    <property type="entry name" value="CofH_C"/>
    <property type="match status" value="1"/>
</dbReference>
<dbReference type="GO" id="GO:0016765">
    <property type="term" value="F:transferase activity, transferring alkyl or aryl (other than methyl) groups"/>
    <property type="evidence" value="ECO:0007669"/>
    <property type="project" value="InterPro"/>
</dbReference>
<evidence type="ECO:0000256" key="8">
    <source>
        <dbReference type="PIRSR" id="PIRSR004762-1"/>
    </source>
</evidence>
<dbReference type="AlphaFoldDB" id="D9QUZ6"/>
<dbReference type="SFLD" id="SFLDG01064">
    <property type="entry name" value="F420__menaquinone_cofactor_bio"/>
    <property type="match status" value="1"/>
</dbReference>
<comment type="cofactor">
    <cofactor evidence="7 8">
        <name>[4Fe-4S] cluster</name>
        <dbReference type="ChEBI" id="CHEBI:49883"/>
    </cofactor>
    <text evidence="7 8">Binds 1 [4Fe-4S] cluster. The cluster is coordinated with 3 cysteines and an exchangeable S-adenosyl-L-methionine.</text>
</comment>
<dbReference type="SFLD" id="SFLDS00029">
    <property type="entry name" value="Radical_SAM"/>
    <property type="match status" value="1"/>
</dbReference>
<keyword evidence="2" id="KW-0808">Transferase</keyword>
<dbReference type="InterPro" id="IPR045567">
    <property type="entry name" value="CofH/MnqC-like_C"/>
</dbReference>
<evidence type="ECO:0000256" key="2">
    <source>
        <dbReference type="ARBA" id="ARBA00022679"/>
    </source>
</evidence>
<keyword evidence="5 7" id="KW-0408">Iron</keyword>
<dbReference type="GO" id="GO:0009234">
    <property type="term" value="P:menaquinone biosynthetic process"/>
    <property type="evidence" value="ECO:0007669"/>
    <property type="project" value="UniProtKB-UniRule"/>
</dbReference>
<feature type="binding site" evidence="7 8">
    <location>
        <position position="72"/>
    </location>
    <ligand>
        <name>[4Fe-4S] cluster</name>
        <dbReference type="ChEBI" id="CHEBI:49883"/>
        <note>4Fe-4S-S-AdoMet</note>
    </ligand>
</feature>
<name>D9QUZ6_ACEAZ</name>
<dbReference type="Pfam" id="PF04055">
    <property type="entry name" value="Radical_SAM"/>
    <property type="match status" value="1"/>
</dbReference>
<dbReference type="UniPathway" id="UPA00079"/>
<evidence type="ECO:0000259" key="10">
    <source>
        <dbReference type="PROSITE" id="PS51918"/>
    </source>
</evidence>
<comment type="pathway">
    <text evidence="7">Quinol/quinone metabolism; menaquinone biosynthesis.</text>
</comment>
<dbReference type="RefSeq" id="WP_013277501.1">
    <property type="nucleotide sequence ID" value="NC_014378.1"/>
</dbReference>
<evidence type="ECO:0000256" key="4">
    <source>
        <dbReference type="ARBA" id="ARBA00022723"/>
    </source>
</evidence>
<evidence type="ECO:0000313" key="11">
    <source>
        <dbReference type="EMBL" id="ADL12055.1"/>
    </source>
</evidence>
<dbReference type="EC" id="1.21.98.1" evidence="7"/>
<dbReference type="GO" id="GO:0046992">
    <property type="term" value="F:oxidoreductase activity, acting on X-H and Y-H to form an X-Y bond"/>
    <property type="evidence" value="ECO:0007669"/>
    <property type="project" value="UniProtKB-UniRule"/>
</dbReference>